<feature type="region of interest" description="Disordered" evidence="1">
    <location>
        <begin position="459"/>
        <end position="502"/>
    </location>
</feature>
<feature type="compositionally biased region" description="Basic and acidic residues" evidence="1">
    <location>
        <begin position="476"/>
        <end position="496"/>
    </location>
</feature>
<protein>
    <submittedName>
        <fullName evidence="2">Uncharacterized protein</fullName>
    </submittedName>
</protein>
<reference evidence="2 3" key="1">
    <citation type="journal article" date="2023" name="Hortic Res">
        <title>The complete reference genome for grapevine (Vitis vinifera L.) genetics and breeding.</title>
        <authorList>
            <person name="Shi X."/>
            <person name="Cao S."/>
            <person name="Wang X."/>
            <person name="Huang S."/>
            <person name="Wang Y."/>
            <person name="Liu Z."/>
            <person name="Liu W."/>
            <person name="Leng X."/>
            <person name="Peng Y."/>
            <person name="Wang N."/>
            <person name="Wang Y."/>
            <person name="Ma Z."/>
            <person name="Xu X."/>
            <person name="Zhang F."/>
            <person name="Xue H."/>
            <person name="Zhong H."/>
            <person name="Wang Y."/>
            <person name="Zhang K."/>
            <person name="Velt A."/>
            <person name="Avia K."/>
            <person name="Holtgrawe D."/>
            <person name="Grimplet J."/>
            <person name="Matus J.T."/>
            <person name="Ware D."/>
            <person name="Wu X."/>
            <person name="Wang H."/>
            <person name="Liu C."/>
            <person name="Fang Y."/>
            <person name="Rustenholz C."/>
            <person name="Cheng Z."/>
            <person name="Xiao H."/>
            <person name="Zhou Y."/>
        </authorList>
    </citation>
    <scope>NUCLEOTIDE SEQUENCE [LARGE SCALE GENOMIC DNA]</scope>
    <source>
        <strain evidence="3">cv. Pinot noir / PN40024</strain>
        <tissue evidence="2">Leaf</tissue>
    </source>
</reference>
<feature type="compositionally biased region" description="Polar residues" evidence="1">
    <location>
        <begin position="558"/>
        <end position="579"/>
    </location>
</feature>
<feature type="region of interest" description="Disordered" evidence="1">
    <location>
        <begin position="519"/>
        <end position="581"/>
    </location>
</feature>
<evidence type="ECO:0000313" key="3">
    <source>
        <dbReference type="Proteomes" id="UP001227230"/>
    </source>
</evidence>
<feature type="compositionally biased region" description="Basic and acidic residues" evidence="1">
    <location>
        <begin position="776"/>
        <end position="796"/>
    </location>
</feature>
<feature type="region of interest" description="Disordered" evidence="1">
    <location>
        <begin position="775"/>
        <end position="796"/>
    </location>
</feature>
<name>A0ABY9D494_VITVI</name>
<keyword evidence="3" id="KW-1185">Reference proteome</keyword>
<organism evidence="2 3">
    <name type="scientific">Vitis vinifera</name>
    <name type="common">Grape</name>
    <dbReference type="NCBI Taxonomy" id="29760"/>
    <lineage>
        <taxon>Eukaryota</taxon>
        <taxon>Viridiplantae</taxon>
        <taxon>Streptophyta</taxon>
        <taxon>Embryophyta</taxon>
        <taxon>Tracheophyta</taxon>
        <taxon>Spermatophyta</taxon>
        <taxon>Magnoliopsida</taxon>
        <taxon>eudicotyledons</taxon>
        <taxon>Gunneridae</taxon>
        <taxon>Pentapetalae</taxon>
        <taxon>rosids</taxon>
        <taxon>Vitales</taxon>
        <taxon>Vitaceae</taxon>
        <taxon>Viteae</taxon>
        <taxon>Vitis</taxon>
    </lineage>
</organism>
<dbReference type="PANTHER" id="PTHR37261:SF1">
    <property type="entry name" value="40S RIBOSOMAL PROTEIN S27"/>
    <property type="match status" value="1"/>
</dbReference>
<feature type="region of interest" description="Disordered" evidence="1">
    <location>
        <begin position="124"/>
        <end position="151"/>
    </location>
</feature>
<gene>
    <name evidence="2" type="ORF">VitviT2T_020573</name>
</gene>
<feature type="compositionally biased region" description="Basic and acidic residues" evidence="1">
    <location>
        <begin position="128"/>
        <end position="139"/>
    </location>
</feature>
<feature type="compositionally biased region" description="Polar residues" evidence="1">
    <location>
        <begin position="521"/>
        <end position="530"/>
    </location>
</feature>
<feature type="compositionally biased region" description="Polar residues" evidence="1">
    <location>
        <begin position="140"/>
        <end position="149"/>
    </location>
</feature>
<accession>A0ABY9D494</accession>
<sequence>MEAEAESKTSGGWSSATNWSIAEGGLVNSITVESSLSPIDESPPKSPLILNPPSADSAPCEIKISFTQKHEVRQVYVRSTARVYEMYWAPDLQSINEYLCTVRCSIAAKDEKSLHATDIEEPVSAKIEGSDGKPAEENLKNGSSVSSNEDGWVEVKVPDSHSLDNRSSSLQSKINTNVGRISQDFYEATAEISDADPCISLTLRLLSLQNKECVYVDEIYVFADPVVSDSSDSQVGCVENPAGSSLMAMLVPTLLQLSKAGINQKQAKSVPDTREDQRFSKIGSTATDSANISNKIQLEGKSCLPVQQEAHEAAAEQAPASVKISNLVAGSKPDSAAKENNLPYNQLEKTMEQLVLRVGRIESLFLRFEESMLKPISSVEARLQRVEQQLEALTKKLEGPGVISSTRIFAPEFQCNESDSNSCTEPSDYPSHGALECDKKDSVNASLLLPSLVVIAPEFSNGDDEENDASEQVNDSQRDEIRENDASEPVKDSPRDKPKHTMSVDDALASALAGFLSSTSTRPSKYTETLTVRAPEFPSEEDSSEDKIASPRVHREISNGTENTKDSISTSCNLSSSESGVEVDNDILGETAEGIEKQGQLGYDGEEVNSGESAISFSIVEENMTASRIDDHQTIEETDKTEASSIPISDEIYVPIHFLGDQIDDGSDTPTPQKETVESTYLTNATEVKDGQTTKDILQDVLQFSCSSAVDFQVPILDVKFISQENSNTNSSLEGLLTDTPEPNSSNLEASCIEETTNNHLLLDFDSYTEAPAGMEGEKLQDPHTCSKDGPFESLI</sequence>
<dbReference type="EMBL" id="CP126660">
    <property type="protein sequence ID" value="WKA02378.1"/>
    <property type="molecule type" value="Genomic_DNA"/>
</dbReference>
<proteinExistence type="predicted"/>
<dbReference type="Proteomes" id="UP001227230">
    <property type="component" value="Chromosome 13"/>
</dbReference>
<feature type="compositionally biased region" description="Basic and acidic residues" evidence="1">
    <location>
        <begin position="545"/>
        <end position="557"/>
    </location>
</feature>
<evidence type="ECO:0000256" key="1">
    <source>
        <dbReference type="SAM" id="MobiDB-lite"/>
    </source>
</evidence>
<evidence type="ECO:0000313" key="2">
    <source>
        <dbReference type="EMBL" id="WKA02378.1"/>
    </source>
</evidence>
<dbReference type="PANTHER" id="PTHR37261">
    <property type="entry name" value="40S RIBOSOMAL PROTEIN S27"/>
    <property type="match status" value="1"/>
</dbReference>